<dbReference type="OrthoDB" id="5275361at2759"/>
<dbReference type="GO" id="GO:0016233">
    <property type="term" value="P:telomere capping"/>
    <property type="evidence" value="ECO:0007669"/>
    <property type="project" value="InterPro"/>
</dbReference>
<evidence type="ECO:0008006" key="3">
    <source>
        <dbReference type="Google" id="ProtNLM"/>
    </source>
</evidence>
<accession>A0A8H3PIF6</accession>
<dbReference type="GO" id="GO:0043047">
    <property type="term" value="F:single-stranded telomeric DNA binding"/>
    <property type="evidence" value="ECO:0007669"/>
    <property type="project" value="InterPro"/>
</dbReference>
<dbReference type="Gene3D" id="2.40.50.140">
    <property type="entry name" value="Nucleic acid-binding proteins"/>
    <property type="match status" value="1"/>
</dbReference>
<dbReference type="AlphaFoldDB" id="A0A8H3PIF6"/>
<evidence type="ECO:0000313" key="1">
    <source>
        <dbReference type="EMBL" id="CAF9941582.1"/>
    </source>
</evidence>
<name>A0A8H3PIF6_9LECA</name>
<dbReference type="EMBL" id="CAJPDR010000671">
    <property type="protein sequence ID" value="CAF9941582.1"/>
    <property type="molecule type" value="Genomic_DNA"/>
</dbReference>
<dbReference type="InterPro" id="IPR024222">
    <property type="entry name" value="Ten1_fungal"/>
</dbReference>
<dbReference type="InterPro" id="IPR012340">
    <property type="entry name" value="NA-bd_OB-fold"/>
</dbReference>
<reference evidence="1" key="1">
    <citation type="submission" date="2021-03" db="EMBL/GenBank/DDBJ databases">
        <authorList>
            <person name="Tagirdzhanova G."/>
        </authorList>
    </citation>
    <scope>NUCLEOTIDE SEQUENCE</scope>
</reference>
<organism evidence="1 2">
    <name type="scientific">Alectoria fallacina</name>
    <dbReference type="NCBI Taxonomy" id="1903189"/>
    <lineage>
        <taxon>Eukaryota</taxon>
        <taxon>Fungi</taxon>
        <taxon>Dikarya</taxon>
        <taxon>Ascomycota</taxon>
        <taxon>Pezizomycotina</taxon>
        <taxon>Lecanoromycetes</taxon>
        <taxon>OSLEUM clade</taxon>
        <taxon>Lecanoromycetidae</taxon>
        <taxon>Lecanorales</taxon>
        <taxon>Lecanorineae</taxon>
        <taxon>Parmeliaceae</taxon>
        <taxon>Alectoria</taxon>
    </lineage>
</organism>
<dbReference type="Proteomes" id="UP000664203">
    <property type="component" value="Unassembled WGS sequence"/>
</dbReference>
<proteinExistence type="predicted"/>
<dbReference type="GO" id="GO:1990879">
    <property type="term" value="C:CST complex"/>
    <property type="evidence" value="ECO:0007669"/>
    <property type="project" value="InterPro"/>
</dbReference>
<comment type="caution">
    <text evidence="1">The sequence shown here is derived from an EMBL/GenBank/DDBJ whole genome shotgun (WGS) entry which is preliminary data.</text>
</comment>
<sequence length="165" mass="18390">MIASLLPLNEAMNNGPLPTRLVFLSDLPTQARGTKVRFLGCVARYTVSTGVLELEHASPLRPHMPTVALVDVNLILETLEREDTQVGAWVNVMGYMEGVLKDEEREHREGQGKTRLAMERRTTAGEGRIAVRVHVQAIMLWSAGGLKIGEYERTLEERLKLEKGS</sequence>
<dbReference type="Pfam" id="PF12658">
    <property type="entry name" value="Ten1"/>
    <property type="match status" value="1"/>
</dbReference>
<gene>
    <name evidence="1" type="ORF">ALECFALPRED_009232</name>
</gene>
<protein>
    <recommendedName>
        <fullName evidence="3">CST complex subunit Ten1</fullName>
    </recommendedName>
</protein>
<evidence type="ECO:0000313" key="2">
    <source>
        <dbReference type="Proteomes" id="UP000664203"/>
    </source>
</evidence>
<keyword evidence="2" id="KW-1185">Reference proteome</keyword>